<name>E4Z0V2_OIKDI</name>
<reference evidence="9" key="1">
    <citation type="journal article" date="2010" name="Science">
        <title>Plasticity of animal genome architecture unmasked by rapid evolution of a pelagic tunicate.</title>
        <authorList>
            <person name="Denoeud F."/>
            <person name="Henriet S."/>
            <person name="Mungpakdee S."/>
            <person name="Aury J.M."/>
            <person name="Da Silva C."/>
            <person name="Brinkmann H."/>
            <person name="Mikhaleva J."/>
            <person name="Olsen L.C."/>
            <person name="Jubin C."/>
            <person name="Canestro C."/>
            <person name="Bouquet J.M."/>
            <person name="Danks G."/>
            <person name="Poulain J."/>
            <person name="Campsteijn C."/>
            <person name="Adamski M."/>
            <person name="Cross I."/>
            <person name="Yadetie F."/>
            <person name="Muffato M."/>
            <person name="Louis A."/>
            <person name="Butcher S."/>
            <person name="Tsagkogeorga G."/>
            <person name="Konrad A."/>
            <person name="Singh S."/>
            <person name="Jensen M.F."/>
            <person name="Cong E.H."/>
            <person name="Eikeseth-Otteraa H."/>
            <person name="Noel B."/>
            <person name="Anthouard V."/>
            <person name="Porcel B.M."/>
            <person name="Kachouri-Lafond R."/>
            <person name="Nishino A."/>
            <person name="Ugolini M."/>
            <person name="Chourrout P."/>
            <person name="Nishida H."/>
            <person name="Aasland R."/>
            <person name="Huzurbazar S."/>
            <person name="Westhof E."/>
            <person name="Delsuc F."/>
            <person name="Lehrach H."/>
            <person name="Reinhardt R."/>
            <person name="Weissenbach J."/>
            <person name="Roy S.W."/>
            <person name="Artiguenave F."/>
            <person name="Postlethwait J.H."/>
            <person name="Manak J.R."/>
            <person name="Thompson E.M."/>
            <person name="Jaillon O."/>
            <person name="Du Pasquier L."/>
            <person name="Boudinot P."/>
            <person name="Liberles D.A."/>
            <person name="Volff J.N."/>
            <person name="Philippe H."/>
            <person name="Lenhard B."/>
            <person name="Roest Crollius H."/>
            <person name="Wincker P."/>
            <person name="Chourrout D."/>
        </authorList>
    </citation>
    <scope>NUCLEOTIDE SEQUENCE [LARGE SCALE GENOMIC DNA]</scope>
</reference>
<dbReference type="PANTHER" id="PTHR24264">
    <property type="entry name" value="TRYPSIN-RELATED"/>
    <property type="match status" value="1"/>
</dbReference>
<dbReference type="InterPro" id="IPR050127">
    <property type="entry name" value="Serine_Proteases_S1"/>
</dbReference>
<dbReference type="InterPro" id="IPR018114">
    <property type="entry name" value="TRYPSIN_HIS"/>
</dbReference>
<dbReference type="SMART" id="SM00032">
    <property type="entry name" value="CCP"/>
    <property type="match status" value="1"/>
</dbReference>
<dbReference type="AlphaFoldDB" id="E4Z0V2"/>
<evidence type="ECO:0000256" key="1">
    <source>
        <dbReference type="ARBA" id="ARBA00022670"/>
    </source>
</evidence>
<dbReference type="InterPro" id="IPR000436">
    <property type="entry name" value="Sushi_SCR_CCP_dom"/>
</dbReference>
<dbReference type="InterPro" id="IPR001254">
    <property type="entry name" value="Trypsin_dom"/>
</dbReference>
<evidence type="ECO:0000256" key="4">
    <source>
        <dbReference type="ARBA" id="ARBA00023157"/>
    </source>
</evidence>
<dbReference type="SUPFAM" id="SSF57535">
    <property type="entry name" value="Complement control module/SCR domain"/>
    <property type="match status" value="1"/>
</dbReference>
<keyword evidence="3 6" id="KW-0720">Serine protease</keyword>
<protein>
    <recommendedName>
        <fullName evidence="8">Peptidase S1 domain-containing protein</fullName>
    </recommendedName>
</protein>
<evidence type="ECO:0000256" key="5">
    <source>
        <dbReference type="ARBA" id="ARBA00024195"/>
    </source>
</evidence>
<feature type="compositionally biased region" description="Polar residues" evidence="7">
    <location>
        <begin position="245"/>
        <end position="260"/>
    </location>
</feature>
<dbReference type="GO" id="GO:0005615">
    <property type="term" value="C:extracellular space"/>
    <property type="evidence" value="ECO:0007669"/>
    <property type="project" value="TreeGrafter"/>
</dbReference>
<dbReference type="EMBL" id="FN656385">
    <property type="protein sequence ID" value="CBY41330.1"/>
    <property type="molecule type" value="Genomic_DNA"/>
</dbReference>
<evidence type="ECO:0000313" key="9">
    <source>
        <dbReference type="EMBL" id="CBY41330.1"/>
    </source>
</evidence>
<sequence>MKLSAAVFTAATAWEQPTYSNFLRSLGQKKSGWGAPEGRIAAAHSLCPALDTPDNGSIVCDQSTCALVCDEGFVATGRRRTKCRFNTTKQFFWKRTLGECDTCPDLAAPPAGVEATCTLNWMGKKKCVYKCANGEDITANGSSFGGITSVCACPRWNNRVCGWNTRKLQNMITDSDVAGFSCPDVPETTTAAPPASTTAAPPASTTAAPPASSTAAPPASTTAAPPASTTAAPVSTTGPAPEFETLSNDIPSTLTTCGPSSRSIEKIVNGIDATQTHWPWIARLFLKVNVGDNSGFSCGGSIINDNWVITAAHCCEGMAEVDATFNDADKQSFETGEFTSTSTQLFNHPMYGDSSDGSGSNMDICLIKFSDSLIQTGTAPVCLSTSYPAHGKACWVAGWGTLSSGGNSPDLLQSVGVNILGQDYCQAKSNNGALLPDDICAGGPDVDGNGLTDAGIDSCQGDSGGPLVCDVNGAATLVGVVSRGTGCGDEGFPGLYTAIHTDSWIETTIAANTP</sequence>
<evidence type="ECO:0000256" key="3">
    <source>
        <dbReference type="ARBA" id="ARBA00022825"/>
    </source>
</evidence>
<feature type="region of interest" description="Disordered" evidence="7">
    <location>
        <begin position="184"/>
        <end position="260"/>
    </location>
</feature>
<dbReference type="PROSITE" id="PS50240">
    <property type="entry name" value="TRYPSIN_DOM"/>
    <property type="match status" value="1"/>
</dbReference>
<keyword evidence="1 6" id="KW-0645">Protease</keyword>
<dbReference type="InterPro" id="IPR043504">
    <property type="entry name" value="Peptidase_S1_PA_chymotrypsin"/>
</dbReference>
<proteinExistence type="inferred from homology"/>
<organism evidence="9">
    <name type="scientific">Oikopleura dioica</name>
    <name type="common">Tunicate</name>
    <dbReference type="NCBI Taxonomy" id="34765"/>
    <lineage>
        <taxon>Eukaryota</taxon>
        <taxon>Metazoa</taxon>
        <taxon>Chordata</taxon>
        <taxon>Tunicata</taxon>
        <taxon>Appendicularia</taxon>
        <taxon>Copelata</taxon>
        <taxon>Oikopleuridae</taxon>
        <taxon>Oikopleura</taxon>
    </lineage>
</organism>
<dbReference type="InterPro" id="IPR009003">
    <property type="entry name" value="Peptidase_S1_PA"/>
</dbReference>
<accession>E4Z0V2</accession>
<gene>
    <name evidence="9" type="ORF">GSOID_T00023394001</name>
</gene>
<dbReference type="GO" id="GO:0006508">
    <property type="term" value="P:proteolysis"/>
    <property type="evidence" value="ECO:0007669"/>
    <property type="project" value="UniProtKB-KW"/>
</dbReference>
<evidence type="ECO:0000256" key="7">
    <source>
        <dbReference type="SAM" id="MobiDB-lite"/>
    </source>
</evidence>
<dbReference type="FunFam" id="2.40.10.10:FF:000002">
    <property type="entry name" value="Transmembrane protease serine"/>
    <property type="match status" value="1"/>
</dbReference>
<dbReference type="PROSITE" id="PS00135">
    <property type="entry name" value="TRYPSIN_SER"/>
    <property type="match status" value="1"/>
</dbReference>
<dbReference type="InterPro" id="IPR033116">
    <property type="entry name" value="TRYPSIN_SER"/>
</dbReference>
<evidence type="ECO:0000256" key="2">
    <source>
        <dbReference type="ARBA" id="ARBA00022801"/>
    </source>
</evidence>
<dbReference type="GO" id="GO:0004252">
    <property type="term" value="F:serine-type endopeptidase activity"/>
    <property type="evidence" value="ECO:0007669"/>
    <property type="project" value="InterPro"/>
</dbReference>
<feature type="compositionally biased region" description="Low complexity" evidence="7">
    <location>
        <begin position="188"/>
        <end position="241"/>
    </location>
</feature>
<dbReference type="SUPFAM" id="SSF50494">
    <property type="entry name" value="Trypsin-like serine proteases"/>
    <property type="match status" value="1"/>
</dbReference>
<dbReference type="SMART" id="SM00020">
    <property type="entry name" value="Tryp_SPc"/>
    <property type="match status" value="1"/>
</dbReference>
<dbReference type="Pfam" id="PF00089">
    <property type="entry name" value="Trypsin"/>
    <property type="match status" value="1"/>
</dbReference>
<feature type="domain" description="Peptidase S1" evidence="8">
    <location>
        <begin position="267"/>
        <end position="510"/>
    </location>
</feature>
<dbReference type="PANTHER" id="PTHR24264:SF69">
    <property type="entry name" value="TRYPSIN-3"/>
    <property type="match status" value="1"/>
</dbReference>
<dbReference type="PROSITE" id="PS00134">
    <property type="entry name" value="TRYPSIN_HIS"/>
    <property type="match status" value="1"/>
</dbReference>
<comment type="similarity">
    <text evidence="5">Belongs to the peptidase S1 family. CLIP subfamily.</text>
</comment>
<dbReference type="Gene3D" id="2.40.10.10">
    <property type="entry name" value="Trypsin-like serine proteases"/>
    <property type="match status" value="1"/>
</dbReference>
<evidence type="ECO:0000256" key="6">
    <source>
        <dbReference type="RuleBase" id="RU363034"/>
    </source>
</evidence>
<evidence type="ECO:0000259" key="8">
    <source>
        <dbReference type="PROSITE" id="PS50240"/>
    </source>
</evidence>
<dbReference type="Gene3D" id="2.10.70.10">
    <property type="entry name" value="Complement Module, domain 1"/>
    <property type="match status" value="1"/>
</dbReference>
<dbReference type="CDD" id="cd00190">
    <property type="entry name" value="Tryp_SPc"/>
    <property type="match status" value="1"/>
</dbReference>
<dbReference type="Proteomes" id="UP000011014">
    <property type="component" value="Unassembled WGS sequence"/>
</dbReference>
<keyword evidence="4" id="KW-1015">Disulfide bond</keyword>
<dbReference type="InterPro" id="IPR001314">
    <property type="entry name" value="Peptidase_S1A"/>
</dbReference>
<keyword evidence="2 6" id="KW-0378">Hydrolase</keyword>
<dbReference type="CDD" id="cd00033">
    <property type="entry name" value="CCP"/>
    <property type="match status" value="1"/>
</dbReference>
<dbReference type="PRINTS" id="PR00722">
    <property type="entry name" value="CHYMOTRYPSIN"/>
</dbReference>
<dbReference type="InterPro" id="IPR035976">
    <property type="entry name" value="Sushi/SCR/CCP_sf"/>
</dbReference>